<evidence type="ECO:0000256" key="11">
    <source>
        <dbReference type="ARBA" id="ARBA00023033"/>
    </source>
</evidence>
<accession>A0ABD1EC91</accession>
<evidence type="ECO:0000256" key="8">
    <source>
        <dbReference type="ARBA" id="ARBA00022848"/>
    </source>
</evidence>
<keyword evidence="5 13" id="KW-0349">Heme</keyword>
<evidence type="ECO:0000313" key="16">
    <source>
        <dbReference type="Proteomes" id="UP001566132"/>
    </source>
</evidence>
<dbReference type="GO" id="GO:0005789">
    <property type="term" value="C:endoplasmic reticulum membrane"/>
    <property type="evidence" value="ECO:0007669"/>
    <property type="project" value="UniProtKB-SubCell"/>
</dbReference>
<keyword evidence="9 14" id="KW-0560">Oxidoreductase</keyword>
<dbReference type="PANTHER" id="PTHR24292:SF54">
    <property type="entry name" value="CYP9F3-RELATED"/>
    <property type="match status" value="1"/>
</dbReference>
<dbReference type="GO" id="GO:0004497">
    <property type="term" value="F:monooxygenase activity"/>
    <property type="evidence" value="ECO:0007669"/>
    <property type="project" value="UniProtKB-KW"/>
</dbReference>
<evidence type="ECO:0000313" key="15">
    <source>
        <dbReference type="EMBL" id="KAL1492264.1"/>
    </source>
</evidence>
<keyword evidence="8" id="KW-0492">Microsome</keyword>
<dbReference type="PRINTS" id="PR00385">
    <property type="entry name" value="P450"/>
</dbReference>
<gene>
    <name evidence="15" type="ORF">ABEB36_012739</name>
</gene>
<sequence>MSIHLFNIRSPEWKALRQKLTPTFTSGKMKTMFSGLLKCSDYMIDFLQKEAQVGSDIDIKEILASFTTDVIGSTAFGVECNSFDESHNEFRKQGRGLFKANFLRTLKVILVFNFPDLAHKLGIRGNPSTQDFFANVVKQTMEHRAKNNIRRNDFLQILIDMNQNHKEGEKPFSFEEIVANTILFFIAGFDTSSTTMNFTLFELARHPEIQEKARQEIKKILEKYNGEVTYESLKEMTYLQQCIDESQRKFPPVVSLGRVCMKDYHLRKTDVIIEKGTQVAVSTFGLGMDPGYFPDPEKFDPERFSPAAKANRHPYLHIPFGEGPRNCIGSRFGLMQTRIGLVRLLTNFKFTLSAKTQLPLTFGNRTLLLKSNETLYLKAENI</sequence>
<proteinExistence type="inferred from homology"/>
<dbReference type="Gene3D" id="1.10.630.10">
    <property type="entry name" value="Cytochrome P450"/>
    <property type="match status" value="1"/>
</dbReference>
<evidence type="ECO:0000256" key="5">
    <source>
        <dbReference type="ARBA" id="ARBA00022617"/>
    </source>
</evidence>
<dbReference type="InterPro" id="IPR017972">
    <property type="entry name" value="Cyt_P450_CS"/>
</dbReference>
<dbReference type="PANTHER" id="PTHR24292">
    <property type="entry name" value="CYTOCHROME P450"/>
    <property type="match status" value="1"/>
</dbReference>
<keyword evidence="10 13" id="KW-0408">Iron</keyword>
<evidence type="ECO:0008006" key="17">
    <source>
        <dbReference type="Google" id="ProtNLM"/>
    </source>
</evidence>
<reference evidence="15 16" key="1">
    <citation type="submission" date="2024-05" db="EMBL/GenBank/DDBJ databases">
        <title>Genetic variation in Jamaican populations of the coffee berry borer (Hypothenemus hampei).</title>
        <authorList>
            <person name="Errbii M."/>
            <person name="Myrie A."/>
        </authorList>
    </citation>
    <scope>NUCLEOTIDE SEQUENCE [LARGE SCALE GENOMIC DNA]</scope>
    <source>
        <strain evidence="15">JA-Hopewell-2020-01-JO</strain>
        <tissue evidence="15">Whole body</tissue>
    </source>
</reference>
<evidence type="ECO:0000256" key="3">
    <source>
        <dbReference type="ARBA" id="ARBA00004406"/>
    </source>
</evidence>
<evidence type="ECO:0000256" key="1">
    <source>
        <dbReference type="ARBA" id="ARBA00001971"/>
    </source>
</evidence>
<evidence type="ECO:0000256" key="12">
    <source>
        <dbReference type="ARBA" id="ARBA00023136"/>
    </source>
</evidence>
<keyword evidence="7" id="KW-0256">Endoplasmic reticulum</keyword>
<evidence type="ECO:0000256" key="2">
    <source>
        <dbReference type="ARBA" id="ARBA00004174"/>
    </source>
</evidence>
<evidence type="ECO:0000256" key="10">
    <source>
        <dbReference type="ARBA" id="ARBA00023004"/>
    </source>
</evidence>
<feature type="binding site" description="axial binding residue" evidence="13">
    <location>
        <position position="327"/>
    </location>
    <ligand>
        <name>heme</name>
        <dbReference type="ChEBI" id="CHEBI:30413"/>
    </ligand>
    <ligandPart>
        <name>Fe</name>
        <dbReference type="ChEBI" id="CHEBI:18248"/>
    </ligandPart>
</feature>
<evidence type="ECO:0000256" key="14">
    <source>
        <dbReference type="RuleBase" id="RU000461"/>
    </source>
</evidence>
<dbReference type="InterPro" id="IPR050476">
    <property type="entry name" value="Insect_CytP450_Detox"/>
</dbReference>
<comment type="cofactor">
    <cofactor evidence="1 13">
        <name>heme</name>
        <dbReference type="ChEBI" id="CHEBI:30413"/>
    </cofactor>
</comment>
<dbReference type="InterPro" id="IPR001128">
    <property type="entry name" value="Cyt_P450"/>
</dbReference>
<dbReference type="AlphaFoldDB" id="A0ABD1EC91"/>
<keyword evidence="11 14" id="KW-0503">Monooxygenase</keyword>
<dbReference type="GO" id="GO:0046872">
    <property type="term" value="F:metal ion binding"/>
    <property type="evidence" value="ECO:0007669"/>
    <property type="project" value="UniProtKB-KW"/>
</dbReference>
<evidence type="ECO:0000256" key="13">
    <source>
        <dbReference type="PIRSR" id="PIRSR602401-1"/>
    </source>
</evidence>
<dbReference type="InterPro" id="IPR036396">
    <property type="entry name" value="Cyt_P450_sf"/>
</dbReference>
<dbReference type="EMBL" id="JBDJPC010000009">
    <property type="protein sequence ID" value="KAL1492264.1"/>
    <property type="molecule type" value="Genomic_DNA"/>
</dbReference>
<dbReference type="CDD" id="cd11056">
    <property type="entry name" value="CYP6-like"/>
    <property type="match status" value="1"/>
</dbReference>
<evidence type="ECO:0000256" key="6">
    <source>
        <dbReference type="ARBA" id="ARBA00022723"/>
    </source>
</evidence>
<dbReference type="Proteomes" id="UP001566132">
    <property type="component" value="Unassembled WGS sequence"/>
</dbReference>
<dbReference type="Pfam" id="PF00067">
    <property type="entry name" value="p450"/>
    <property type="match status" value="1"/>
</dbReference>
<comment type="subcellular location">
    <subcellularLocation>
        <location evidence="3">Endoplasmic reticulum membrane</location>
        <topology evidence="3">Peripheral membrane protein</topology>
    </subcellularLocation>
    <subcellularLocation>
        <location evidence="2">Microsome membrane</location>
        <topology evidence="2">Peripheral membrane protein</topology>
    </subcellularLocation>
</comment>
<name>A0ABD1EC91_HYPHA</name>
<dbReference type="PROSITE" id="PS00086">
    <property type="entry name" value="CYTOCHROME_P450"/>
    <property type="match status" value="1"/>
</dbReference>
<keyword evidence="16" id="KW-1185">Reference proteome</keyword>
<keyword evidence="6 13" id="KW-0479">Metal-binding</keyword>
<evidence type="ECO:0000256" key="7">
    <source>
        <dbReference type="ARBA" id="ARBA00022824"/>
    </source>
</evidence>
<dbReference type="SUPFAM" id="SSF48264">
    <property type="entry name" value="Cytochrome P450"/>
    <property type="match status" value="1"/>
</dbReference>
<organism evidence="15 16">
    <name type="scientific">Hypothenemus hampei</name>
    <name type="common">Coffee berry borer</name>
    <dbReference type="NCBI Taxonomy" id="57062"/>
    <lineage>
        <taxon>Eukaryota</taxon>
        <taxon>Metazoa</taxon>
        <taxon>Ecdysozoa</taxon>
        <taxon>Arthropoda</taxon>
        <taxon>Hexapoda</taxon>
        <taxon>Insecta</taxon>
        <taxon>Pterygota</taxon>
        <taxon>Neoptera</taxon>
        <taxon>Endopterygota</taxon>
        <taxon>Coleoptera</taxon>
        <taxon>Polyphaga</taxon>
        <taxon>Cucujiformia</taxon>
        <taxon>Curculionidae</taxon>
        <taxon>Scolytinae</taxon>
        <taxon>Hypothenemus</taxon>
    </lineage>
</organism>
<dbReference type="PRINTS" id="PR00463">
    <property type="entry name" value="EP450I"/>
</dbReference>
<evidence type="ECO:0000256" key="9">
    <source>
        <dbReference type="ARBA" id="ARBA00023002"/>
    </source>
</evidence>
<dbReference type="FunFam" id="1.10.630.10:FF:000042">
    <property type="entry name" value="Cytochrome P450"/>
    <property type="match status" value="1"/>
</dbReference>
<keyword evidence="12" id="KW-0472">Membrane</keyword>
<evidence type="ECO:0000256" key="4">
    <source>
        <dbReference type="ARBA" id="ARBA00010617"/>
    </source>
</evidence>
<protein>
    <recommendedName>
        <fullName evidence="17">Cytochrome P450</fullName>
    </recommendedName>
</protein>
<comment type="caution">
    <text evidence="15">The sequence shown here is derived from an EMBL/GenBank/DDBJ whole genome shotgun (WGS) entry which is preliminary data.</text>
</comment>
<dbReference type="InterPro" id="IPR002401">
    <property type="entry name" value="Cyt_P450_E_grp-I"/>
</dbReference>
<comment type="similarity">
    <text evidence="4 14">Belongs to the cytochrome P450 family.</text>
</comment>